<proteinExistence type="predicted"/>
<feature type="domain" description="RING-type" evidence="6">
    <location>
        <begin position="306"/>
        <end position="349"/>
    </location>
</feature>
<dbReference type="Proteomes" id="UP000887569">
    <property type="component" value="Unplaced"/>
</dbReference>
<evidence type="ECO:0000313" key="8">
    <source>
        <dbReference type="WBParaSite" id="PgR105_g009_t01"/>
    </source>
</evidence>
<keyword evidence="7" id="KW-1185">Reference proteome</keyword>
<dbReference type="InterPro" id="IPR001841">
    <property type="entry name" value="Znf_RING"/>
</dbReference>
<dbReference type="WBParaSite" id="PgR105_g009_t01">
    <property type="protein sequence ID" value="PgR105_g009_t01"/>
    <property type="gene ID" value="PgR105_g009"/>
</dbReference>
<keyword evidence="3" id="KW-0862">Zinc</keyword>
<dbReference type="SUPFAM" id="SSF57850">
    <property type="entry name" value="RING/U-box"/>
    <property type="match status" value="1"/>
</dbReference>
<evidence type="ECO:0000256" key="1">
    <source>
        <dbReference type="ARBA" id="ARBA00022723"/>
    </source>
</evidence>
<dbReference type="InterPro" id="IPR017907">
    <property type="entry name" value="Znf_RING_CS"/>
</dbReference>
<feature type="transmembrane region" description="Helical" evidence="5">
    <location>
        <begin position="44"/>
        <end position="62"/>
    </location>
</feature>
<keyword evidence="5" id="KW-0812">Transmembrane</keyword>
<keyword evidence="5" id="KW-1133">Transmembrane helix</keyword>
<evidence type="ECO:0000256" key="3">
    <source>
        <dbReference type="ARBA" id="ARBA00022833"/>
    </source>
</evidence>
<dbReference type="Gene3D" id="3.30.40.10">
    <property type="entry name" value="Zinc/RING finger domain, C3HC4 (zinc finger)"/>
    <property type="match status" value="1"/>
</dbReference>
<dbReference type="GO" id="GO:0008270">
    <property type="term" value="F:zinc ion binding"/>
    <property type="evidence" value="ECO:0007669"/>
    <property type="project" value="UniProtKB-KW"/>
</dbReference>
<evidence type="ECO:0000256" key="5">
    <source>
        <dbReference type="SAM" id="Phobius"/>
    </source>
</evidence>
<reference evidence="8" key="1">
    <citation type="submission" date="2022-11" db="UniProtKB">
        <authorList>
            <consortium name="WormBaseParasite"/>
        </authorList>
    </citation>
    <scope>IDENTIFICATION</scope>
</reference>
<keyword evidence="5" id="KW-0472">Membrane</keyword>
<evidence type="ECO:0000259" key="6">
    <source>
        <dbReference type="PROSITE" id="PS50089"/>
    </source>
</evidence>
<dbReference type="AlphaFoldDB" id="A0A915C9G6"/>
<name>A0A915C9G6_PARUN</name>
<evidence type="ECO:0000256" key="4">
    <source>
        <dbReference type="PROSITE-ProRule" id="PRU00175"/>
    </source>
</evidence>
<dbReference type="InterPro" id="IPR013083">
    <property type="entry name" value="Znf_RING/FYVE/PHD"/>
</dbReference>
<dbReference type="SMART" id="SM00184">
    <property type="entry name" value="RING"/>
    <property type="match status" value="1"/>
</dbReference>
<dbReference type="PROSITE" id="PS00518">
    <property type="entry name" value="ZF_RING_1"/>
    <property type="match status" value="1"/>
</dbReference>
<feature type="transmembrane region" description="Helical" evidence="5">
    <location>
        <begin position="122"/>
        <end position="143"/>
    </location>
</feature>
<feature type="transmembrane region" description="Helical" evidence="5">
    <location>
        <begin position="219"/>
        <end position="240"/>
    </location>
</feature>
<dbReference type="PROSITE" id="PS50089">
    <property type="entry name" value="ZF_RING_2"/>
    <property type="match status" value="1"/>
</dbReference>
<keyword evidence="1" id="KW-0479">Metal-binding</keyword>
<organism evidence="7 8">
    <name type="scientific">Parascaris univalens</name>
    <name type="common">Nematode worm</name>
    <dbReference type="NCBI Taxonomy" id="6257"/>
    <lineage>
        <taxon>Eukaryota</taxon>
        <taxon>Metazoa</taxon>
        <taxon>Ecdysozoa</taxon>
        <taxon>Nematoda</taxon>
        <taxon>Chromadorea</taxon>
        <taxon>Rhabditida</taxon>
        <taxon>Spirurina</taxon>
        <taxon>Ascaridomorpha</taxon>
        <taxon>Ascaridoidea</taxon>
        <taxon>Ascarididae</taxon>
        <taxon>Parascaris</taxon>
    </lineage>
</organism>
<accession>A0A915C9G6</accession>
<evidence type="ECO:0000256" key="2">
    <source>
        <dbReference type="ARBA" id="ARBA00022771"/>
    </source>
</evidence>
<keyword evidence="2 4" id="KW-0863">Zinc-finger</keyword>
<sequence length="383" mass="42089">SLLQGKVRGQLAYLLSSNVWVHTYVLSVLPPVGSCVSPSIRRSLLNVKAVIVVLVSTMSATLSSTSTPSPFLIDPVSCFTSFSSYPWYTLARHFAALAIYGLAFAQWPTYGFRKASELNSGYTLSTATFTLVFWCACFFHYMISAGRVDVDWANGRFLARGWLVRSSRTTHRAILVMALAVSSATVIQTSTVHSILFVDCIAANTTAEMATSDFTAINLLKTDFILCIVFSIYLGVRLCVEPSGLLKRGRGANRRSAMRALSSEIEVNDENTAVNNGEHSEVDSKPNLQTARKLFQFTLPDMAEECGICAQRLANRQLNCGHLICCCCIVDLIKYANEPLSSLRCPFCRQPIYCARELRLFVSQTIVSLTKCCSSDNALAVVV</sequence>
<evidence type="ECO:0000313" key="7">
    <source>
        <dbReference type="Proteomes" id="UP000887569"/>
    </source>
</evidence>
<protein>
    <submittedName>
        <fullName evidence="8">RING-type domain-containing protein</fullName>
    </submittedName>
</protein>
<feature type="transmembrane region" description="Helical" evidence="5">
    <location>
        <begin position="90"/>
        <end position="110"/>
    </location>
</feature>